<feature type="transmembrane region" description="Helical" evidence="6">
    <location>
        <begin position="288"/>
        <end position="307"/>
    </location>
</feature>
<dbReference type="STRING" id="1684307.A0A316U886"/>
<feature type="transmembrane region" description="Helical" evidence="6">
    <location>
        <begin position="256"/>
        <end position="276"/>
    </location>
</feature>
<dbReference type="EMBL" id="KZ819325">
    <property type="protein sequence ID" value="PWN21429.1"/>
    <property type="molecule type" value="Genomic_DNA"/>
</dbReference>
<dbReference type="RefSeq" id="XP_025348589.1">
    <property type="nucleotide sequence ID" value="XM_025493545.1"/>
</dbReference>
<feature type="transmembrane region" description="Helical" evidence="6">
    <location>
        <begin position="148"/>
        <end position="170"/>
    </location>
</feature>
<comment type="subcellular location">
    <subcellularLocation>
        <location evidence="1">Membrane</location>
        <topology evidence="1">Multi-pass membrane protein</topology>
    </subcellularLocation>
</comment>
<gene>
    <name evidence="8" type="ORF">BCV69DRAFT_287156</name>
</gene>
<feature type="transmembrane region" description="Helical" evidence="6">
    <location>
        <begin position="378"/>
        <end position="398"/>
    </location>
</feature>
<dbReference type="GeneID" id="37015279"/>
<dbReference type="GO" id="GO:0022857">
    <property type="term" value="F:transmembrane transporter activity"/>
    <property type="evidence" value="ECO:0007669"/>
    <property type="project" value="InterPro"/>
</dbReference>
<dbReference type="PROSITE" id="PS50850">
    <property type="entry name" value="MFS"/>
    <property type="match status" value="1"/>
</dbReference>
<dbReference type="AlphaFoldDB" id="A0A316U886"/>
<dbReference type="Pfam" id="PF07690">
    <property type="entry name" value="MFS_1"/>
    <property type="match status" value="1"/>
</dbReference>
<sequence>MSAEDRKRIEKSLKRKLDFGMMPLIILIYILNYLDRQSISQARLSTFQEDLNLDDRQYQNAVALLFPLYIAMQVPSNMMLAWCGKPSLYLGTFVCIWGVVSGCTAACQNYGQLVAVRVILGGIEAPFFPGALFLLSKWYTRRELSTRMGLLYAGSIISNAFAGLIAAPVLANMQGTRGLAAWRWLFIIEGSITVFVGLCVMYLLPDFPHNTTRFYSEEEKAVAVQRLAEDAGESDIEGENGGAWKGFILCVLDPKVWILTFMLFASVLGLSFNAFFPTIVKTLGYDRITTLFLTVPIWFWAFVCVYLNALHADKTGERFYHISIPLGTGMIAFIIAAATNNIPARFFAMFIMASSYAGYVIILSWMSNSIPRPAYKRAVALAMINCIANTGNLAGAYIFPAKWGSSYWQSFTICATMFLATIVLAFVLRLMLIRENKKLDREFGEVEVRPKNISDHEAVESPEERVLRARRNFRYLI</sequence>
<feature type="transmembrane region" description="Helical" evidence="6">
    <location>
        <begin position="344"/>
        <end position="366"/>
    </location>
</feature>
<dbReference type="InterPro" id="IPR036259">
    <property type="entry name" value="MFS_trans_sf"/>
</dbReference>
<dbReference type="FunFam" id="1.20.1250.20:FF:000013">
    <property type="entry name" value="MFS general substrate transporter"/>
    <property type="match status" value="1"/>
</dbReference>
<protein>
    <submittedName>
        <fullName evidence="8">MFS general substrate transporter</fullName>
    </submittedName>
</protein>
<feature type="transmembrane region" description="Helical" evidence="6">
    <location>
        <begin position="319"/>
        <end position="338"/>
    </location>
</feature>
<feature type="transmembrane region" description="Helical" evidence="6">
    <location>
        <begin position="17"/>
        <end position="34"/>
    </location>
</feature>
<dbReference type="PANTHER" id="PTHR43791:SF6">
    <property type="entry name" value="TRANSPORTER, PUTATIVE (AFU_ORTHOLOGUE AFUA_1G16690)-RELATED"/>
    <property type="match status" value="1"/>
</dbReference>
<feature type="transmembrane region" description="Helical" evidence="6">
    <location>
        <begin position="182"/>
        <end position="204"/>
    </location>
</feature>
<organism evidence="8 9">
    <name type="scientific">Pseudomicrostroma glucosiphilum</name>
    <dbReference type="NCBI Taxonomy" id="1684307"/>
    <lineage>
        <taxon>Eukaryota</taxon>
        <taxon>Fungi</taxon>
        <taxon>Dikarya</taxon>
        <taxon>Basidiomycota</taxon>
        <taxon>Ustilaginomycotina</taxon>
        <taxon>Exobasidiomycetes</taxon>
        <taxon>Microstromatales</taxon>
        <taxon>Microstromatales incertae sedis</taxon>
        <taxon>Pseudomicrostroma</taxon>
    </lineage>
</organism>
<feature type="domain" description="Major facilitator superfamily (MFS) profile" evidence="7">
    <location>
        <begin position="21"/>
        <end position="437"/>
    </location>
</feature>
<evidence type="ECO:0000256" key="1">
    <source>
        <dbReference type="ARBA" id="ARBA00004141"/>
    </source>
</evidence>
<feature type="transmembrane region" description="Helical" evidence="6">
    <location>
        <begin position="58"/>
        <end position="76"/>
    </location>
</feature>
<dbReference type="InterPro" id="IPR011701">
    <property type="entry name" value="MFS"/>
</dbReference>
<proteinExistence type="predicted"/>
<name>A0A316U886_9BASI</name>
<feature type="transmembrane region" description="Helical" evidence="6">
    <location>
        <begin position="114"/>
        <end position="136"/>
    </location>
</feature>
<dbReference type="Gene3D" id="1.20.1250.20">
    <property type="entry name" value="MFS general substrate transporter like domains"/>
    <property type="match status" value="2"/>
</dbReference>
<dbReference type="OrthoDB" id="2985014at2759"/>
<evidence type="ECO:0000313" key="8">
    <source>
        <dbReference type="EMBL" id="PWN21429.1"/>
    </source>
</evidence>
<reference evidence="8 9" key="1">
    <citation type="journal article" date="2018" name="Mol. Biol. Evol.">
        <title>Broad Genomic Sampling Reveals a Smut Pathogenic Ancestry of the Fungal Clade Ustilaginomycotina.</title>
        <authorList>
            <person name="Kijpornyongpan T."/>
            <person name="Mondo S.J."/>
            <person name="Barry K."/>
            <person name="Sandor L."/>
            <person name="Lee J."/>
            <person name="Lipzen A."/>
            <person name="Pangilinan J."/>
            <person name="LaButti K."/>
            <person name="Hainaut M."/>
            <person name="Henrissat B."/>
            <person name="Grigoriev I.V."/>
            <person name="Spatafora J.W."/>
            <person name="Aime M.C."/>
        </authorList>
    </citation>
    <scope>NUCLEOTIDE SEQUENCE [LARGE SCALE GENOMIC DNA]</scope>
    <source>
        <strain evidence="8 9">MCA 4718</strain>
    </source>
</reference>
<evidence type="ECO:0000256" key="6">
    <source>
        <dbReference type="SAM" id="Phobius"/>
    </source>
</evidence>
<dbReference type="InterPro" id="IPR020846">
    <property type="entry name" value="MFS_dom"/>
</dbReference>
<evidence type="ECO:0000259" key="7">
    <source>
        <dbReference type="PROSITE" id="PS50850"/>
    </source>
</evidence>
<dbReference type="Proteomes" id="UP000245942">
    <property type="component" value="Unassembled WGS sequence"/>
</dbReference>
<feature type="transmembrane region" description="Helical" evidence="6">
    <location>
        <begin position="88"/>
        <end position="108"/>
    </location>
</feature>
<keyword evidence="5 6" id="KW-0472">Membrane</keyword>
<keyword evidence="2" id="KW-0813">Transport</keyword>
<dbReference type="SUPFAM" id="SSF103473">
    <property type="entry name" value="MFS general substrate transporter"/>
    <property type="match status" value="1"/>
</dbReference>
<evidence type="ECO:0000256" key="2">
    <source>
        <dbReference type="ARBA" id="ARBA00022448"/>
    </source>
</evidence>
<evidence type="ECO:0000256" key="5">
    <source>
        <dbReference type="ARBA" id="ARBA00023136"/>
    </source>
</evidence>
<feature type="transmembrane region" description="Helical" evidence="6">
    <location>
        <begin position="410"/>
        <end position="432"/>
    </location>
</feature>
<evidence type="ECO:0000256" key="3">
    <source>
        <dbReference type="ARBA" id="ARBA00022692"/>
    </source>
</evidence>
<accession>A0A316U886</accession>
<keyword evidence="3 6" id="KW-0812">Transmembrane</keyword>
<keyword evidence="4 6" id="KW-1133">Transmembrane helix</keyword>
<dbReference type="GO" id="GO:0016020">
    <property type="term" value="C:membrane"/>
    <property type="evidence" value="ECO:0007669"/>
    <property type="project" value="UniProtKB-SubCell"/>
</dbReference>
<dbReference type="FunFam" id="1.20.1250.20:FF:000057">
    <property type="entry name" value="MFS general substrate transporter"/>
    <property type="match status" value="1"/>
</dbReference>
<dbReference type="PANTHER" id="PTHR43791">
    <property type="entry name" value="PERMEASE-RELATED"/>
    <property type="match status" value="1"/>
</dbReference>
<keyword evidence="9" id="KW-1185">Reference proteome</keyword>
<evidence type="ECO:0000313" key="9">
    <source>
        <dbReference type="Proteomes" id="UP000245942"/>
    </source>
</evidence>
<evidence type="ECO:0000256" key="4">
    <source>
        <dbReference type="ARBA" id="ARBA00022989"/>
    </source>
</evidence>